<evidence type="ECO:0000259" key="1">
    <source>
        <dbReference type="Pfam" id="PF16532"/>
    </source>
</evidence>
<dbReference type="Gene3D" id="2.60.120.1120">
    <property type="entry name" value="Sf6-type phage tail needle knob"/>
    <property type="match status" value="1"/>
</dbReference>
<protein>
    <recommendedName>
        <fullName evidence="1">Sf6-type phage tail needle knob domain-containing protein</fullName>
    </recommendedName>
</protein>
<evidence type="ECO:0000313" key="2">
    <source>
        <dbReference type="EMBL" id="UJQ43979.1"/>
    </source>
</evidence>
<dbReference type="EMBL" id="OL604152">
    <property type="protein sequence ID" value="UJQ43979.1"/>
    <property type="molecule type" value="Genomic_DNA"/>
</dbReference>
<dbReference type="InterPro" id="IPR038681">
    <property type="entry name" value="Phage_tail_NK_sf"/>
</dbReference>
<organism evidence="2 3">
    <name type="scientific">Klebsiella phage vB_KpnS-Carvaje</name>
    <dbReference type="NCBI Taxonomy" id="2900314"/>
    <lineage>
        <taxon>Viruses</taxon>
        <taxon>Duplodnaviria</taxon>
        <taxon>Heunggongvirae</taxon>
        <taxon>Uroviricota</taxon>
        <taxon>Caudoviricetes</taxon>
        <taxon>Carvajevirus</taxon>
        <taxon>Carvajevirus carvaje</taxon>
    </lineage>
</organism>
<reference evidence="2" key="2">
    <citation type="journal article" date="2022" name="Curr. Genet.">
        <title>Suggestion for a new bacteriophage genus for the Klebsiella pneumoniae phage vB_KpnS-Carvaje.</title>
        <authorList>
            <person name="Sousa J.C."/>
            <person name="Sillankorva S."/>
            <person name="Faustino A."/>
            <person name="Carvalho C.M."/>
        </authorList>
    </citation>
    <scope>NUCLEOTIDE SEQUENCE</scope>
</reference>
<gene>
    <name evidence="2" type="ORF">vBKpnSCarvaje_0015</name>
</gene>
<feature type="domain" description="Sf6-type phage tail needle knob" evidence="1">
    <location>
        <begin position="86"/>
        <end position="229"/>
    </location>
</feature>
<dbReference type="Proteomes" id="UP000829649">
    <property type="component" value="Segment"/>
</dbReference>
<dbReference type="Pfam" id="PF16532">
    <property type="entry name" value="Phage_tail_NK"/>
    <property type="match status" value="1"/>
</dbReference>
<keyword evidence="3" id="KW-1185">Reference proteome</keyword>
<evidence type="ECO:0000313" key="3">
    <source>
        <dbReference type="Proteomes" id="UP000829649"/>
    </source>
</evidence>
<sequence length="234" mass="25171">MTTLTLLSSETSDDLLTKINDALSDGKFLYGTTTVLPGESHNPVRFFQYVSDVDITSGASAYDIWLQQGNTGSEQDFLNSLQGASYMRQKSEVTWSGISLVIPTGSPINLINALKALTPSGGTLAPFFNTTDNKLHVFNQNMTVNFKLNLIGSWAGSTENRSMTLNFVGTTGNTLTYSRDSSVTSDNVSFRTFLSIDQDGNIATNGTELTIVSNGAAFTATQVLLIAEQLVPTP</sequence>
<proteinExistence type="predicted"/>
<accession>A0AAE8ZCD3</accession>
<dbReference type="InterPro" id="IPR032395">
    <property type="entry name" value="Phage_tail_NK"/>
</dbReference>
<reference evidence="2" key="1">
    <citation type="submission" date="2021-11" db="EMBL/GenBank/DDBJ databases">
        <authorList>
            <person name="Sousa J."/>
            <person name="Sillankorva S."/>
            <person name="Faustino A."/>
            <person name="Carvalho C."/>
        </authorList>
    </citation>
    <scope>NUCLEOTIDE SEQUENCE</scope>
</reference>
<name>A0AAE8ZCD3_9CAUD</name>